<keyword evidence="3 11" id="KW-0812">Transmembrane</keyword>
<feature type="transmembrane region" description="Helical" evidence="12">
    <location>
        <begin position="228"/>
        <end position="249"/>
    </location>
</feature>
<keyword evidence="4 12" id="KW-1133">Transmembrane helix</keyword>
<evidence type="ECO:0000256" key="4">
    <source>
        <dbReference type="ARBA" id="ARBA00022989"/>
    </source>
</evidence>
<dbReference type="GO" id="GO:0008188">
    <property type="term" value="F:neuropeptide receptor activity"/>
    <property type="evidence" value="ECO:0007669"/>
    <property type="project" value="TreeGrafter"/>
</dbReference>
<reference evidence="14" key="2">
    <citation type="submission" date="2025-08" db="UniProtKB">
        <authorList>
            <consortium name="Ensembl"/>
        </authorList>
    </citation>
    <scope>IDENTIFICATION</scope>
</reference>
<dbReference type="Ensembl" id="ENSPNAT00000023023.2">
    <property type="protein sequence ID" value="ENSPNAP00000032778.2"/>
    <property type="gene ID" value="ENSPNAG00000020941.2"/>
</dbReference>
<keyword evidence="7" id="KW-1015">Disulfide bond</keyword>
<evidence type="ECO:0000313" key="14">
    <source>
        <dbReference type="Ensembl" id="ENSPNAP00000032778.2"/>
    </source>
</evidence>
<keyword evidence="6 12" id="KW-0472">Membrane</keyword>
<dbReference type="OMA" id="CAATNYL"/>
<dbReference type="CTD" id="798080"/>
<evidence type="ECO:0000256" key="1">
    <source>
        <dbReference type="ARBA" id="ARBA00004651"/>
    </source>
</evidence>
<evidence type="ECO:0000256" key="9">
    <source>
        <dbReference type="ARBA" id="ARBA00023180"/>
    </source>
</evidence>
<dbReference type="GeneTree" id="ENSGT00940000170452"/>
<evidence type="ECO:0000256" key="6">
    <source>
        <dbReference type="ARBA" id="ARBA00023136"/>
    </source>
</evidence>
<feature type="transmembrane region" description="Helical" evidence="12">
    <location>
        <begin position="173"/>
        <end position="195"/>
    </location>
</feature>
<dbReference type="STRING" id="42514.ENSPNAP00000032778"/>
<dbReference type="SUPFAM" id="SSF81321">
    <property type="entry name" value="Family A G protein-coupled receptor-like"/>
    <property type="match status" value="1"/>
</dbReference>
<feature type="transmembrane region" description="Helical" evidence="12">
    <location>
        <begin position="126"/>
        <end position="152"/>
    </location>
</feature>
<dbReference type="GO" id="GO:0005886">
    <property type="term" value="C:plasma membrane"/>
    <property type="evidence" value="ECO:0007669"/>
    <property type="project" value="UniProtKB-SubCell"/>
</dbReference>
<protein>
    <recommendedName>
        <fullName evidence="13">G-protein coupled receptors family 1 profile domain-containing protein</fullName>
    </recommendedName>
</protein>
<feature type="transmembrane region" description="Helical" evidence="12">
    <location>
        <begin position="51"/>
        <end position="81"/>
    </location>
</feature>
<comment type="subcellular location">
    <subcellularLocation>
        <location evidence="1">Cell membrane</location>
        <topology evidence="1">Multi-pass membrane protein</topology>
    </subcellularLocation>
</comment>
<feature type="transmembrane region" description="Helical" evidence="12">
    <location>
        <begin position="318"/>
        <end position="341"/>
    </location>
</feature>
<evidence type="ECO:0000256" key="7">
    <source>
        <dbReference type="ARBA" id="ARBA00023157"/>
    </source>
</evidence>
<dbReference type="CDD" id="cd15204">
    <property type="entry name" value="7tmA_prokineticin-R"/>
    <property type="match status" value="1"/>
</dbReference>
<keyword evidence="2" id="KW-1003">Cell membrane</keyword>
<reference evidence="14" key="3">
    <citation type="submission" date="2025-09" db="UniProtKB">
        <authorList>
            <consortium name="Ensembl"/>
        </authorList>
    </citation>
    <scope>IDENTIFICATION</scope>
</reference>
<dbReference type="InterPro" id="IPR000276">
    <property type="entry name" value="GPCR_Rhodpsn"/>
</dbReference>
<dbReference type="Pfam" id="PF00001">
    <property type="entry name" value="7tm_1"/>
    <property type="match status" value="1"/>
</dbReference>
<name>A0A3B4EAP6_PYGNA</name>
<dbReference type="Proteomes" id="UP001501920">
    <property type="component" value="Chromosome 12"/>
</dbReference>
<dbReference type="PRINTS" id="PR00237">
    <property type="entry name" value="GPCRRHODOPSN"/>
</dbReference>
<keyword evidence="15" id="KW-1185">Reference proteome</keyword>
<proteinExistence type="inferred from homology"/>
<evidence type="ECO:0000259" key="13">
    <source>
        <dbReference type="PROSITE" id="PS50262"/>
    </source>
</evidence>
<evidence type="ECO:0000256" key="12">
    <source>
        <dbReference type="SAM" id="Phobius"/>
    </source>
</evidence>
<evidence type="ECO:0000256" key="2">
    <source>
        <dbReference type="ARBA" id="ARBA00022475"/>
    </source>
</evidence>
<organism evidence="14 15">
    <name type="scientific">Pygocentrus nattereri</name>
    <name type="common">Red-bellied piranha</name>
    <dbReference type="NCBI Taxonomy" id="42514"/>
    <lineage>
        <taxon>Eukaryota</taxon>
        <taxon>Metazoa</taxon>
        <taxon>Chordata</taxon>
        <taxon>Craniata</taxon>
        <taxon>Vertebrata</taxon>
        <taxon>Euteleostomi</taxon>
        <taxon>Actinopterygii</taxon>
        <taxon>Neopterygii</taxon>
        <taxon>Teleostei</taxon>
        <taxon>Ostariophysi</taxon>
        <taxon>Characiformes</taxon>
        <taxon>Characoidei</taxon>
        <taxon>Pygocentrus</taxon>
    </lineage>
</organism>
<reference evidence="14 15" key="1">
    <citation type="submission" date="2020-10" db="EMBL/GenBank/DDBJ databases">
        <title>Pygocentrus nattereri (red-bellied piranha) genome, fPygNat1, primary haplotype.</title>
        <authorList>
            <person name="Myers G."/>
            <person name="Meyer A."/>
            <person name="Karagic N."/>
            <person name="Pippel M."/>
            <person name="Winkler S."/>
            <person name="Tracey A."/>
            <person name="Wood J."/>
            <person name="Formenti G."/>
            <person name="Howe K."/>
            <person name="Fedrigo O."/>
            <person name="Jarvis E.D."/>
        </authorList>
    </citation>
    <scope>NUCLEOTIDE SEQUENCE [LARGE SCALE GENOMIC DNA]</scope>
</reference>
<accession>A0A3B4EAP6</accession>
<evidence type="ECO:0000256" key="8">
    <source>
        <dbReference type="ARBA" id="ARBA00023170"/>
    </source>
</evidence>
<evidence type="ECO:0000256" key="10">
    <source>
        <dbReference type="ARBA" id="ARBA00023224"/>
    </source>
</evidence>
<feature type="domain" description="G-protein coupled receptors family 1 profile" evidence="13">
    <location>
        <begin position="73"/>
        <end position="338"/>
    </location>
</feature>
<dbReference type="PROSITE" id="PS00237">
    <property type="entry name" value="G_PROTEIN_RECEP_F1_1"/>
    <property type="match status" value="1"/>
</dbReference>
<keyword evidence="8 11" id="KW-0675">Receptor</keyword>
<comment type="similarity">
    <text evidence="11">Belongs to the G-protein coupled receptor 1 family.</text>
</comment>
<feature type="transmembrane region" description="Helical" evidence="12">
    <location>
        <begin position="93"/>
        <end position="114"/>
    </location>
</feature>
<keyword evidence="5 11" id="KW-0297">G-protein coupled receptor</keyword>
<dbReference type="AlphaFoldDB" id="A0A3B4EAP6"/>
<dbReference type="GeneID" id="108441199"/>
<evidence type="ECO:0000256" key="5">
    <source>
        <dbReference type="ARBA" id="ARBA00023040"/>
    </source>
</evidence>
<dbReference type="PROSITE" id="PS50262">
    <property type="entry name" value="G_PROTEIN_RECEP_F1_2"/>
    <property type="match status" value="1"/>
</dbReference>
<sequence>MGDRNQTIVAVTLSQGQPLESPQDAFLTNYDILLDYDVPLDEIPDTTQGRAFFVATIIIAVVLVSIMLVCGIGNCLFIATLARYKKLRNITNLLIANLAVSDFLVAVVCCPFLVDYYVVKQLSWDHGIVLCVSINYLRTVSLYVSTNALLAIAVDRYMAIVHPLKPRMKYQTAYWLIFGVWIIPILISVPSAYFVTEQEYPPSTVAHDNKIFCAQIWSADQQLLYRSYFLSVLVVEFLGPVVVMAICYARISHELWFKNVPGFPTEQLQRRLRRRRQTVVALIAVLVAYVLCWAPYYGFALLRDFYPALITRERNSLVAFYIIECIAMSNGVINTLCFVSVRNSAAKCLKGTKLVQWHAISRTNATICKKTEEGDIRTSSVRVTEEVECKTIK</sequence>
<evidence type="ECO:0000256" key="11">
    <source>
        <dbReference type="RuleBase" id="RU000688"/>
    </source>
</evidence>
<dbReference type="OrthoDB" id="10053194at2759"/>
<dbReference type="Gene3D" id="1.20.1070.10">
    <property type="entry name" value="Rhodopsin 7-helix transmembrane proteins"/>
    <property type="match status" value="1"/>
</dbReference>
<keyword evidence="9" id="KW-0325">Glycoprotein</keyword>
<dbReference type="FunFam" id="1.20.1070.10:FF:000069">
    <property type="entry name" value="Prokineticin receptor 2"/>
    <property type="match status" value="1"/>
</dbReference>
<keyword evidence="10 11" id="KW-0807">Transducer</keyword>
<evidence type="ECO:0000313" key="15">
    <source>
        <dbReference type="Proteomes" id="UP001501920"/>
    </source>
</evidence>
<dbReference type="GO" id="GO:0001525">
    <property type="term" value="P:angiogenesis"/>
    <property type="evidence" value="ECO:0007669"/>
    <property type="project" value="Ensembl"/>
</dbReference>
<dbReference type="PANTHER" id="PTHR24238">
    <property type="entry name" value="G-PROTEIN COUPLED RECEPTOR"/>
    <property type="match status" value="1"/>
</dbReference>
<dbReference type="PANTHER" id="PTHR24238:SF74">
    <property type="entry name" value="PROKINETICIN RECEPTOR 2"/>
    <property type="match status" value="1"/>
</dbReference>
<dbReference type="RefSeq" id="XP_017576086.2">
    <property type="nucleotide sequence ID" value="XM_017720597.2"/>
</dbReference>
<evidence type="ECO:0000256" key="3">
    <source>
        <dbReference type="ARBA" id="ARBA00022692"/>
    </source>
</evidence>
<feature type="transmembrane region" description="Helical" evidence="12">
    <location>
        <begin position="279"/>
        <end position="298"/>
    </location>
</feature>
<dbReference type="InterPro" id="IPR017452">
    <property type="entry name" value="GPCR_Rhodpsn_7TM"/>
</dbReference>